<sequence length="341" mass="36156">MDSITVIPGDGIGPEVVECALEVLDALDAGLSIDVLDHVHADRYRREGQALSEADLSRISASSAVLLGAVGRPDVEETGYVRDVLLRLRISFDLYANYRPVRLMHDRLSPLRDPARRMLDCAIVRENTEGLYSGIGGNLRASSPQEVAIDADVNTWHGVSRILDFAFSTARREVCLVDKANAVRAGGRLWQECWRHAAERHPGTATRHLYIDAAAMKLVTEPDRFDVIVASNSYGDILSDLAAALAGGIGVAPSASLNPQTGFGLFEPVHGSAPDIAGKGVANPFACLLTTALLIRHLGHEAEAAAIDAAVAGSIAAGRVTPDLGGSLSTRQVTQAVLASL</sequence>
<protein>
    <submittedName>
        <fullName evidence="8">3-isopropylmalate dehydrogenase</fullName>
    </submittedName>
</protein>
<evidence type="ECO:0000313" key="9">
    <source>
        <dbReference type="Proteomes" id="UP000646738"/>
    </source>
</evidence>
<comment type="cofactor">
    <cofactor evidence="2">
        <name>Mg(2+)</name>
        <dbReference type="ChEBI" id="CHEBI:18420"/>
    </cofactor>
</comment>
<keyword evidence="6" id="KW-0464">Manganese</keyword>
<evidence type="ECO:0000256" key="2">
    <source>
        <dbReference type="ARBA" id="ARBA00001946"/>
    </source>
</evidence>
<dbReference type="InterPro" id="IPR024084">
    <property type="entry name" value="IsoPropMal-DH-like_dom"/>
</dbReference>
<comment type="caution">
    <text evidence="8">The sequence shown here is derived from an EMBL/GenBank/DDBJ whole genome shotgun (WGS) entry which is preliminary data.</text>
</comment>
<name>A0ABQ3RL69_STRRR</name>
<dbReference type="InterPro" id="IPR050501">
    <property type="entry name" value="ICDH/IPMDH"/>
</dbReference>
<organism evidence="8 9">
    <name type="scientific">Streptomyces rubradiris</name>
    <name type="common">Streptomyces achromogenes subsp. rubradiris</name>
    <dbReference type="NCBI Taxonomy" id="285531"/>
    <lineage>
        <taxon>Bacteria</taxon>
        <taxon>Bacillati</taxon>
        <taxon>Actinomycetota</taxon>
        <taxon>Actinomycetes</taxon>
        <taxon>Kitasatosporales</taxon>
        <taxon>Streptomycetaceae</taxon>
        <taxon>Streptomyces</taxon>
    </lineage>
</organism>
<proteinExistence type="predicted"/>
<dbReference type="PANTHER" id="PTHR43275:SF1">
    <property type="entry name" value="D-MALATE DEHYDROGENASE [DECARBOXYLATING]"/>
    <property type="match status" value="1"/>
</dbReference>
<dbReference type="EMBL" id="BNEA01000015">
    <property type="protein sequence ID" value="GHI56596.1"/>
    <property type="molecule type" value="Genomic_DNA"/>
</dbReference>
<dbReference type="Pfam" id="PF00180">
    <property type="entry name" value="Iso_dh"/>
    <property type="match status" value="1"/>
</dbReference>
<evidence type="ECO:0000259" key="7">
    <source>
        <dbReference type="SMART" id="SM01329"/>
    </source>
</evidence>
<evidence type="ECO:0000256" key="1">
    <source>
        <dbReference type="ARBA" id="ARBA00001936"/>
    </source>
</evidence>
<keyword evidence="4" id="KW-0560">Oxidoreductase</keyword>
<evidence type="ECO:0000256" key="3">
    <source>
        <dbReference type="ARBA" id="ARBA00022723"/>
    </source>
</evidence>
<reference evidence="9" key="1">
    <citation type="submission" date="2023-07" db="EMBL/GenBank/DDBJ databases">
        <title>Whole genome shotgun sequence of Streptomyces achromogenes subsp. rubradiris NBRC 14000.</title>
        <authorList>
            <person name="Komaki H."/>
            <person name="Tamura T."/>
        </authorList>
    </citation>
    <scope>NUCLEOTIDE SEQUENCE [LARGE SCALE GENOMIC DNA]</scope>
    <source>
        <strain evidence="9">NBRC 14000</strain>
    </source>
</reference>
<gene>
    <name evidence="8" type="ORF">Srubr_64420</name>
</gene>
<dbReference type="SUPFAM" id="SSF53659">
    <property type="entry name" value="Isocitrate/Isopropylmalate dehydrogenase-like"/>
    <property type="match status" value="1"/>
</dbReference>
<dbReference type="SMART" id="SM01329">
    <property type="entry name" value="Iso_dh"/>
    <property type="match status" value="1"/>
</dbReference>
<feature type="domain" description="Isopropylmalate dehydrogenase-like" evidence="7">
    <location>
        <begin position="3"/>
        <end position="337"/>
    </location>
</feature>
<evidence type="ECO:0000256" key="6">
    <source>
        <dbReference type="ARBA" id="ARBA00023211"/>
    </source>
</evidence>
<keyword evidence="5" id="KW-0520">NAD</keyword>
<evidence type="ECO:0000256" key="4">
    <source>
        <dbReference type="ARBA" id="ARBA00023002"/>
    </source>
</evidence>
<keyword evidence="9" id="KW-1185">Reference proteome</keyword>
<dbReference type="Gene3D" id="3.40.718.10">
    <property type="entry name" value="Isopropylmalate Dehydrogenase"/>
    <property type="match status" value="1"/>
</dbReference>
<evidence type="ECO:0000256" key="5">
    <source>
        <dbReference type="ARBA" id="ARBA00023027"/>
    </source>
</evidence>
<dbReference type="RefSeq" id="WP_189994993.1">
    <property type="nucleotide sequence ID" value="NZ_BNCB01000007.1"/>
</dbReference>
<dbReference type="Proteomes" id="UP000646738">
    <property type="component" value="Unassembled WGS sequence"/>
</dbReference>
<keyword evidence="3" id="KW-0479">Metal-binding</keyword>
<dbReference type="PANTHER" id="PTHR43275">
    <property type="entry name" value="D-MALATE DEHYDROGENASE [DECARBOXYLATING]"/>
    <property type="match status" value="1"/>
</dbReference>
<comment type="cofactor">
    <cofactor evidence="1">
        <name>Mn(2+)</name>
        <dbReference type="ChEBI" id="CHEBI:29035"/>
    </cofactor>
</comment>
<accession>A0ABQ3RL69</accession>
<evidence type="ECO:0000313" key="8">
    <source>
        <dbReference type="EMBL" id="GHI56596.1"/>
    </source>
</evidence>